<feature type="domain" description="Fe/B12 periplasmic-binding" evidence="6">
    <location>
        <begin position="71"/>
        <end position="338"/>
    </location>
</feature>
<evidence type="ECO:0000256" key="4">
    <source>
        <dbReference type="ARBA" id="ARBA00022496"/>
    </source>
</evidence>
<keyword evidence="4" id="KW-0408">Iron</keyword>
<sequence length="356" mass="37623">MSRETALPIVQSVMSISFDSRARRPSACTRRALLAGAGCAVLAAPAIAQATGTLSFSGPWGETVLGQPARRVVSLGYTTQDPLLALGVAPLAVREWFGGHPYAAWPWAEAHLDGAEPVVLTGEVSAELIAGFNPDLIIGIGSGISRAEYELLSQIAPVLMQGRDQPAFGSPWDADTRRIGRALGRSDKAEGLVAAVRAEFAAMRRRHPDWQRATAVAAWQNGGQTGAFMPGDTRARFFAELGFSLPERLRKLAAVDGFYTTLSPEDLTPLEADLLVWISSFGGAEDIATLPMRRTLDAHLKGREVFADEVTAGALSFGSVLSLPFALKALEPEIVAALDGNPETVVPSAAAAGLLP</sequence>
<dbReference type="InterPro" id="IPR051313">
    <property type="entry name" value="Bact_iron-sidero_bind"/>
</dbReference>
<keyword evidence="3" id="KW-0813">Transport</keyword>
<dbReference type="AlphaFoldDB" id="A0A5P3AEH2"/>
<dbReference type="Proteomes" id="UP000325785">
    <property type="component" value="Chromosome"/>
</dbReference>
<keyword evidence="4" id="KW-0406">Ion transport</keyword>
<dbReference type="InterPro" id="IPR002491">
    <property type="entry name" value="ABC_transptr_periplasmic_BD"/>
</dbReference>
<protein>
    <submittedName>
        <fullName evidence="7">Putative siderophore-binding lipoprotein YfiY</fullName>
    </submittedName>
</protein>
<comment type="subcellular location">
    <subcellularLocation>
        <location evidence="1">Cell envelope</location>
    </subcellularLocation>
</comment>
<dbReference type="PROSITE" id="PS50983">
    <property type="entry name" value="FE_B12_PBP"/>
    <property type="match status" value="1"/>
</dbReference>
<dbReference type="GO" id="GO:0030288">
    <property type="term" value="C:outer membrane-bounded periplasmic space"/>
    <property type="evidence" value="ECO:0007669"/>
    <property type="project" value="TreeGrafter"/>
</dbReference>
<keyword evidence="4" id="KW-0410">Iron transport</keyword>
<evidence type="ECO:0000256" key="5">
    <source>
        <dbReference type="ARBA" id="ARBA00022729"/>
    </source>
</evidence>
<evidence type="ECO:0000259" key="6">
    <source>
        <dbReference type="PROSITE" id="PS50983"/>
    </source>
</evidence>
<dbReference type="KEGG" id="rid:RIdsm_03589"/>
<proteinExistence type="inferred from homology"/>
<keyword evidence="5" id="KW-0732">Signal</keyword>
<name>A0A5P3AEH2_9RHOB</name>
<organism evidence="7 8">
    <name type="scientific">Roseovarius indicus</name>
    <dbReference type="NCBI Taxonomy" id="540747"/>
    <lineage>
        <taxon>Bacteria</taxon>
        <taxon>Pseudomonadati</taxon>
        <taxon>Pseudomonadota</taxon>
        <taxon>Alphaproteobacteria</taxon>
        <taxon>Rhodobacterales</taxon>
        <taxon>Roseobacteraceae</taxon>
        <taxon>Roseovarius</taxon>
    </lineage>
</organism>
<dbReference type="Pfam" id="PF01497">
    <property type="entry name" value="Peripla_BP_2"/>
    <property type="match status" value="1"/>
</dbReference>
<dbReference type="GO" id="GO:1901678">
    <property type="term" value="P:iron coordination entity transport"/>
    <property type="evidence" value="ECO:0007669"/>
    <property type="project" value="UniProtKB-ARBA"/>
</dbReference>
<keyword evidence="7" id="KW-0449">Lipoprotein</keyword>
<dbReference type="Gene3D" id="3.40.50.1980">
    <property type="entry name" value="Nitrogenase molybdenum iron protein domain"/>
    <property type="match status" value="2"/>
</dbReference>
<dbReference type="EMBL" id="CP031598">
    <property type="protein sequence ID" value="QEW27769.1"/>
    <property type="molecule type" value="Genomic_DNA"/>
</dbReference>
<gene>
    <name evidence="7" type="primary">yfiY</name>
    <name evidence="7" type="ORF">RIdsm_03589</name>
</gene>
<dbReference type="PANTHER" id="PTHR30532:SF24">
    <property type="entry name" value="FERRIC ENTEROBACTIN-BINDING PERIPLASMIC PROTEIN FEPB"/>
    <property type="match status" value="1"/>
</dbReference>
<evidence type="ECO:0000313" key="7">
    <source>
        <dbReference type="EMBL" id="QEW27769.1"/>
    </source>
</evidence>
<dbReference type="SUPFAM" id="SSF53807">
    <property type="entry name" value="Helical backbone' metal receptor"/>
    <property type="match status" value="1"/>
</dbReference>
<evidence type="ECO:0000313" key="8">
    <source>
        <dbReference type="Proteomes" id="UP000325785"/>
    </source>
</evidence>
<evidence type="ECO:0000256" key="1">
    <source>
        <dbReference type="ARBA" id="ARBA00004196"/>
    </source>
</evidence>
<accession>A0A5P3AEH2</accession>
<dbReference type="RefSeq" id="WP_236553262.1">
    <property type="nucleotide sequence ID" value="NZ_FOMY01000008.1"/>
</dbReference>
<evidence type="ECO:0000256" key="2">
    <source>
        <dbReference type="ARBA" id="ARBA00008814"/>
    </source>
</evidence>
<dbReference type="PANTHER" id="PTHR30532">
    <property type="entry name" value="IRON III DICITRATE-BINDING PERIPLASMIC PROTEIN"/>
    <property type="match status" value="1"/>
</dbReference>
<comment type="similarity">
    <text evidence="2">Belongs to the bacterial solute-binding protein 8 family.</text>
</comment>
<evidence type="ECO:0000256" key="3">
    <source>
        <dbReference type="ARBA" id="ARBA00022448"/>
    </source>
</evidence>
<reference evidence="7 8" key="1">
    <citation type="submission" date="2018-08" db="EMBL/GenBank/DDBJ databases">
        <title>Genetic Globetrotter - A new plasmid hitch-hiking vast phylogenetic and geographic distances.</title>
        <authorList>
            <person name="Vollmers J."/>
            <person name="Petersen J."/>
        </authorList>
    </citation>
    <scope>NUCLEOTIDE SEQUENCE [LARGE SCALE GENOMIC DNA]</scope>
    <source>
        <strain evidence="7 8">DSM 26383</strain>
    </source>
</reference>